<keyword evidence="3" id="KW-1185">Reference proteome</keyword>
<dbReference type="EMBL" id="CP042467">
    <property type="protein sequence ID" value="QED26594.1"/>
    <property type="molecule type" value="Genomic_DNA"/>
</dbReference>
<keyword evidence="1" id="KW-0472">Membrane</keyword>
<sequence length="137" mass="14988">MKATSRNRRVFFIAAYVGALVYTGILASGGVSLWKCPIRMVTGYSCFGCGMTRSWTHALHGDFAASVHFHPFGIFMILACLVAALVSAWELYKGETGLSTWFEGRIGRYFWPLALLCAVVFGLVRVGLEMAGILTPV</sequence>
<keyword evidence="1" id="KW-1133">Transmembrane helix</keyword>
<dbReference type="Pfam" id="PF10825">
    <property type="entry name" value="DUF2752"/>
    <property type="match status" value="1"/>
</dbReference>
<accession>A0A5B8XLR4</accession>
<dbReference type="InterPro" id="IPR021215">
    <property type="entry name" value="DUF2752"/>
</dbReference>
<dbReference type="AlphaFoldDB" id="A0A5B8XLR4"/>
<feature type="transmembrane region" description="Helical" evidence="1">
    <location>
        <begin position="69"/>
        <end position="89"/>
    </location>
</feature>
<evidence type="ECO:0000313" key="2">
    <source>
        <dbReference type="EMBL" id="QED26594.1"/>
    </source>
</evidence>
<gene>
    <name evidence="2" type="ORF">FRD01_04910</name>
</gene>
<reference evidence="2 3" key="1">
    <citation type="submission" date="2019-08" db="EMBL/GenBank/DDBJ databases">
        <authorList>
            <person name="Liang Q."/>
        </authorList>
    </citation>
    <scope>NUCLEOTIDE SEQUENCE [LARGE SCALE GENOMIC DNA]</scope>
    <source>
        <strain evidence="2 3">V1718</strain>
    </source>
</reference>
<keyword evidence="1" id="KW-0812">Transmembrane</keyword>
<dbReference type="KEGG" id="bbae:FRD01_04910"/>
<organism evidence="2 3">
    <name type="scientific">Microvenator marinus</name>
    <dbReference type="NCBI Taxonomy" id="2600177"/>
    <lineage>
        <taxon>Bacteria</taxon>
        <taxon>Deltaproteobacteria</taxon>
        <taxon>Bradymonadales</taxon>
        <taxon>Microvenatoraceae</taxon>
        <taxon>Microvenator</taxon>
    </lineage>
</organism>
<dbReference type="Proteomes" id="UP000321595">
    <property type="component" value="Chromosome"/>
</dbReference>
<proteinExistence type="predicted"/>
<dbReference type="OrthoDB" id="9815897at2"/>
<evidence type="ECO:0000313" key="3">
    <source>
        <dbReference type="Proteomes" id="UP000321595"/>
    </source>
</evidence>
<feature type="transmembrane region" description="Helical" evidence="1">
    <location>
        <begin position="109"/>
        <end position="128"/>
    </location>
</feature>
<evidence type="ECO:0000256" key="1">
    <source>
        <dbReference type="SAM" id="Phobius"/>
    </source>
</evidence>
<dbReference type="RefSeq" id="WP_146958162.1">
    <property type="nucleotide sequence ID" value="NZ_CP042467.1"/>
</dbReference>
<protein>
    <submittedName>
        <fullName evidence="2">DUF2752 domain-containing protein</fullName>
    </submittedName>
</protein>
<feature type="transmembrane region" description="Helical" evidence="1">
    <location>
        <begin position="12"/>
        <end position="34"/>
    </location>
</feature>
<name>A0A5B8XLR4_9DELT</name>